<feature type="domain" description="Zinc finger ZPR1-type" evidence="5">
    <location>
        <begin position="154"/>
        <end position="314"/>
    </location>
</feature>
<dbReference type="NCBIfam" id="TIGR00310">
    <property type="entry name" value="ZPR1_znf"/>
    <property type="match status" value="1"/>
</dbReference>
<dbReference type="Proteomes" id="UP000887565">
    <property type="component" value="Unplaced"/>
</dbReference>
<keyword evidence="6" id="KW-1185">Reference proteome</keyword>
<dbReference type="GO" id="GO:0005634">
    <property type="term" value="C:nucleus"/>
    <property type="evidence" value="ECO:0007669"/>
    <property type="project" value="TreeGrafter"/>
</dbReference>
<dbReference type="AlphaFoldDB" id="A0A915K480"/>
<dbReference type="InterPro" id="IPR056180">
    <property type="entry name" value="ZPR1_jr_dom"/>
</dbReference>
<dbReference type="InterPro" id="IPR040141">
    <property type="entry name" value="ZPR1"/>
</dbReference>
<name>A0A915K480_ROMCU</name>
<dbReference type="Pfam" id="PF22794">
    <property type="entry name" value="jr-ZPR1"/>
    <property type="match status" value="2"/>
</dbReference>
<comment type="similarity">
    <text evidence="1">Belongs to the ZPR1 family.</text>
</comment>
<dbReference type="FunFam" id="2.20.25.420:FF:000003">
    <property type="entry name" value="zinc finger protein ZPR1"/>
    <property type="match status" value="1"/>
</dbReference>
<dbReference type="GO" id="GO:0008270">
    <property type="term" value="F:zinc ion binding"/>
    <property type="evidence" value="ECO:0007669"/>
    <property type="project" value="UniProtKB-KW"/>
</dbReference>
<keyword evidence="2" id="KW-0479">Metal-binding</keyword>
<dbReference type="InterPro" id="IPR042451">
    <property type="entry name" value="ZPR1_A/B_dom"/>
</dbReference>
<proteinExistence type="inferred from homology"/>
<evidence type="ECO:0000313" key="6">
    <source>
        <dbReference type="Proteomes" id="UP000887565"/>
    </source>
</evidence>
<evidence type="ECO:0000313" key="7">
    <source>
        <dbReference type="WBParaSite" id="nRc.2.0.1.t33511-RA"/>
    </source>
</evidence>
<dbReference type="PANTHER" id="PTHR10876:SF0">
    <property type="entry name" value="ZINC FINGER PROTEIN ZPR1"/>
    <property type="match status" value="1"/>
</dbReference>
<evidence type="ECO:0000256" key="1">
    <source>
        <dbReference type="ARBA" id="ARBA00008354"/>
    </source>
</evidence>
<dbReference type="FunFam" id="2.60.120.1040:FF:000001">
    <property type="entry name" value="Zinc finger protein ZPR1"/>
    <property type="match status" value="1"/>
</dbReference>
<accession>A0A915K480</accession>
<dbReference type="PANTHER" id="PTHR10876">
    <property type="entry name" value="ZINC FINGER PROTEIN ZPR1"/>
    <property type="match status" value="1"/>
</dbReference>
<sequence>DLNRQVVKSNYASVSIPDVDFEIPSCSQAGEITTVEGIIKRATEALRQDQNHRKATNSTYADMIETFIARLEGLLNLKEEFTLIVDDPSGDSFVENPNPHQVDPNAKIVHYHRTLQQDKMLALVADDVEEDSQEASPVWESNDALRNEVLHFAVNCSNCKAPAQTNMKLMNIPYFKEVLIMATNCDNCGVRTSEVKSGTGISDKGSKLTLQILNSHDLTRDVLKSETCCLKIPELDLEMGMGVLGGRFTTVEGILIAIKTELIERGGLILGDSAEAVKKQNMSDFLDRLEEAISLKRPIQLILDDPAGNSYIQSFAAPQVDEQLKVEYYDRSFDQNEELGLNDMKVENYSENNVNDL</sequence>
<dbReference type="OMA" id="KCTFDQN"/>
<dbReference type="WBParaSite" id="nRc.2.0.1.t33511-RA">
    <property type="protein sequence ID" value="nRc.2.0.1.t33511-RA"/>
    <property type="gene ID" value="nRc.2.0.1.g33511"/>
</dbReference>
<evidence type="ECO:0000259" key="5">
    <source>
        <dbReference type="SMART" id="SM00709"/>
    </source>
</evidence>
<dbReference type="SMART" id="SM00709">
    <property type="entry name" value="Zpr1"/>
    <property type="match status" value="2"/>
</dbReference>
<dbReference type="InterPro" id="IPR004457">
    <property type="entry name" value="Znf_ZPR1"/>
</dbReference>
<dbReference type="Gene3D" id="2.20.25.420">
    <property type="entry name" value="ZPR1, zinc finger domain"/>
    <property type="match status" value="1"/>
</dbReference>
<evidence type="ECO:0000256" key="4">
    <source>
        <dbReference type="ARBA" id="ARBA00022833"/>
    </source>
</evidence>
<evidence type="ECO:0000256" key="3">
    <source>
        <dbReference type="ARBA" id="ARBA00022771"/>
    </source>
</evidence>
<protein>
    <submittedName>
        <fullName evidence="7">Zinc finger ZPR1-type domain-containing protein</fullName>
    </submittedName>
</protein>
<keyword evidence="3" id="KW-0863">Zinc-finger</keyword>
<organism evidence="6 7">
    <name type="scientific">Romanomermis culicivorax</name>
    <name type="common">Nematode worm</name>
    <dbReference type="NCBI Taxonomy" id="13658"/>
    <lineage>
        <taxon>Eukaryota</taxon>
        <taxon>Metazoa</taxon>
        <taxon>Ecdysozoa</taxon>
        <taxon>Nematoda</taxon>
        <taxon>Enoplea</taxon>
        <taxon>Dorylaimia</taxon>
        <taxon>Mermithida</taxon>
        <taxon>Mermithoidea</taxon>
        <taxon>Mermithidae</taxon>
        <taxon>Romanomermis</taxon>
    </lineage>
</organism>
<keyword evidence="4" id="KW-0862">Zinc</keyword>
<dbReference type="Gene3D" id="2.60.120.1040">
    <property type="entry name" value="ZPR1, A/B domain"/>
    <property type="match status" value="2"/>
</dbReference>
<dbReference type="InterPro" id="IPR042452">
    <property type="entry name" value="ZPR1_Znf1/2"/>
</dbReference>
<dbReference type="Pfam" id="PF03367">
    <property type="entry name" value="Zn_ribbon_ZPR1"/>
    <property type="match status" value="1"/>
</dbReference>
<evidence type="ECO:0000256" key="2">
    <source>
        <dbReference type="ARBA" id="ARBA00022723"/>
    </source>
</evidence>
<feature type="domain" description="Zinc finger ZPR1-type" evidence="5">
    <location>
        <begin position="1"/>
        <end position="96"/>
    </location>
</feature>
<reference evidence="7" key="1">
    <citation type="submission" date="2022-11" db="UniProtKB">
        <authorList>
            <consortium name="WormBaseParasite"/>
        </authorList>
    </citation>
    <scope>IDENTIFICATION</scope>
</reference>